<dbReference type="EMBL" id="CP023154">
    <property type="protein sequence ID" value="QEK78405.1"/>
    <property type="molecule type" value="Genomic_DNA"/>
</dbReference>
<feature type="transmembrane region" description="Helical" evidence="1">
    <location>
        <begin position="128"/>
        <end position="148"/>
    </location>
</feature>
<reference evidence="2 3" key="1">
    <citation type="submission" date="2017-08" db="EMBL/GenBank/DDBJ databases">
        <title>Resequencing and Reannotation of the genome of Pyrococcus furiosus type strain DSM3638.</title>
        <authorList>
            <person name="Reichelt R.M."/>
            <person name="Bunk B."/>
        </authorList>
    </citation>
    <scope>NUCLEOTIDE SEQUENCE [LARGE SCALE GENOMIC DNA]</scope>
    <source>
        <strain evidence="2 3">DSM 3638</strain>
    </source>
</reference>
<keyword evidence="1" id="KW-0812">Transmembrane</keyword>
<keyword evidence="1" id="KW-0472">Membrane</keyword>
<feature type="transmembrane region" description="Helical" evidence="1">
    <location>
        <begin position="12"/>
        <end position="31"/>
    </location>
</feature>
<dbReference type="Pfam" id="PF18761">
    <property type="entry name" value="Heliorhodopsin"/>
    <property type="match status" value="1"/>
</dbReference>
<feature type="transmembrane region" description="Helical" evidence="1">
    <location>
        <begin position="63"/>
        <end position="81"/>
    </location>
</feature>
<protein>
    <recommendedName>
        <fullName evidence="4">Heliorhodopsin HeR</fullName>
    </recommendedName>
</protein>
<dbReference type="GeneID" id="13302525"/>
<evidence type="ECO:0000256" key="1">
    <source>
        <dbReference type="SAM" id="Phobius"/>
    </source>
</evidence>
<dbReference type="OrthoDB" id="90879at2157"/>
<dbReference type="Gene3D" id="1.20.1070.10">
    <property type="entry name" value="Rhodopsin 7-helix transmembrane proteins"/>
    <property type="match status" value="1"/>
</dbReference>
<feature type="transmembrane region" description="Helical" evidence="1">
    <location>
        <begin position="186"/>
        <end position="203"/>
    </location>
</feature>
<dbReference type="AlphaFoldDB" id="A0A5C0XPL4"/>
<evidence type="ECO:0000313" key="2">
    <source>
        <dbReference type="EMBL" id="QEK78405.1"/>
    </source>
</evidence>
<feature type="transmembrane region" description="Helical" evidence="1">
    <location>
        <begin position="160"/>
        <end position="180"/>
    </location>
</feature>
<gene>
    <name evidence="2" type="ORF">PFDSM3638_03560</name>
</gene>
<dbReference type="NCBIfam" id="NF038020">
    <property type="entry name" value="HeR"/>
    <property type="match status" value="1"/>
</dbReference>
<evidence type="ECO:0008006" key="4">
    <source>
        <dbReference type="Google" id="ProtNLM"/>
    </source>
</evidence>
<evidence type="ECO:0000313" key="3">
    <source>
        <dbReference type="Proteomes" id="UP000324354"/>
    </source>
</evidence>
<feature type="transmembrane region" description="Helical" evidence="1">
    <location>
        <begin position="224"/>
        <end position="241"/>
    </location>
</feature>
<keyword evidence="1" id="KW-1133">Transmembrane helix</keyword>
<dbReference type="RefSeq" id="WP_011011843.1">
    <property type="nucleotide sequence ID" value="NC_003413.1"/>
</dbReference>
<accession>A0A5C0XPL4</accession>
<organism evidence="2 3">
    <name type="scientific">Pyrococcus furiosus (strain ATCC 43587 / DSM 3638 / JCM 8422 / Vc1)</name>
    <dbReference type="NCBI Taxonomy" id="186497"/>
    <lineage>
        <taxon>Archaea</taxon>
        <taxon>Methanobacteriati</taxon>
        <taxon>Methanobacteriota</taxon>
        <taxon>Thermococci</taxon>
        <taxon>Thermococcales</taxon>
        <taxon>Thermococcaceae</taxon>
        <taxon>Pyrococcus</taxon>
    </lineage>
</organism>
<dbReference type="InterPro" id="IPR041113">
    <property type="entry name" value="Heliorhodopsin"/>
</dbReference>
<dbReference type="GeneID" id="41712517"/>
<proteinExistence type="predicted"/>
<name>A0A5C0XPL4_PYRFU</name>
<dbReference type="Proteomes" id="UP000324354">
    <property type="component" value="Chromosome"/>
</dbReference>
<feature type="transmembrane region" description="Helical" evidence="1">
    <location>
        <begin position="102"/>
        <end position="122"/>
    </location>
</feature>
<sequence>MGDKFKSLKRLNMIAGVFHLIQGVLILLLSSDFTVTITRNYLKFDEATRSLVTVTENLFEVKLVYLIALFPFLTALSHLAVSTVLFESYKKNLSKGINPYRWAEYSVTSSIMVVIIALLVGISDIGTLMLMFSINAAMIFFGYLMELLNQYTEKVNWSPFIFGSFAGIMPWIVIFMIILRSNPPSFVIWIFVSIAVFFNLFPLNMVLQYKKWGKWADYLYGEKVYIILSFVSKTILVWQVYAGTLQP</sequence>